<proteinExistence type="predicted"/>
<evidence type="ECO:0000313" key="2">
    <source>
        <dbReference type="EMBL" id="GJQ15760.1"/>
    </source>
</evidence>
<accession>A0A9C7UUT8</accession>
<comment type="caution">
    <text evidence="2">The sequence shown here is derived from an EMBL/GenBank/DDBJ whole genome shotgun (WGS) entry which is preliminary data.</text>
</comment>
<reference evidence="2" key="1">
    <citation type="journal article" date="2022" name="Proc. Natl. Acad. Sci. U.S.A.">
        <title>Life cycle and functional genomics of the unicellular red alga Galdieria for elucidating algal and plant evolution and industrial use.</title>
        <authorList>
            <person name="Hirooka S."/>
            <person name="Itabashi T."/>
            <person name="Ichinose T.M."/>
            <person name="Onuma R."/>
            <person name="Fujiwara T."/>
            <person name="Yamashita S."/>
            <person name="Jong L.W."/>
            <person name="Tomita R."/>
            <person name="Iwane A.H."/>
            <person name="Miyagishima S.Y."/>
        </authorList>
    </citation>
    <scope>NUCLEOTIDE SEQUENCE</scope>
    <source>
        <strain evidence="2">NBRC 102759</strain>
    </source>
</reference>
<dbReference type="OrthoDB" id="5194at2759"/>
<keyword evidence="3" id="KW-1185">Reference proteome</keyword>
<dbReference type="Proteomes" id="UP001061958">
    <property type="component" value="Unassembled WGS sequence"/>
</dbReference>
<name>A0A9C7UUT8_9RHOD</name>
<feature type="chain" id="PRO_5038679482" description="Plastid lipid-associated protein/fibrillin conserved domain-containing protein" evidence="1">
    <location>
        <begin position="17"/>
        <end position="276"/>
    </location>
</feature>
<keyword evidence="1" id="KW-0732">Signal</keyword>
<sequence length="276" mass="32098">MLFVVYWLLAINNHNGLVGCCQRTVQTKQGKHSIVKNIRPSKSLLLRTSYLTKVSRSRACPVTVDATFEKESDEITQIKRNLRKMLTHFINMSPQRRRIFALIRGLEGRYSPPSSVESLVQQLEGSWKLIFSSTTLGIPSRELVVLKVTQTLGVGKMRDNGCFEVDMVNRCRWNYVQQGAYGNLEIFCMLTFLGRCRFMCRVLEYRVEAHDQVKTKEVRSIVGYLQRNLPREFFDPNNCMLQISFVDDELRIVKWLGKKFAGVRNIFYKCEDEETF</sequence>
<dbReference type="AlphaFoldDB" id="A0A9C7UUT8"/>
<evidence type="ECO:0000256" key="1">
    <source>
        <dbReference type="SAM" id="SignalP"/>
    </source>
</evidence>
<feature type="signal peptide" evidence="1">
    <location>
        <begin position="1"/>
        <end position="16"/>
    </location>
</feature>
<reference evidence="2" key="2">
    <citation type="submission" date="2022-01" db="EMBL/GenBank/DDBJ databases">
        <authorList>
            <person name="Hirooka S."/>
            <person name="Miyagishima S.Y."/>
        </authorList>
    </citation>
    <scope>NUCLEOTIDE SEQUENCE</scope>
    <source>
        <strain evidence="2">NBRC 102759</strain>
    </source>
</reference>
<dbReference type="EMBL" id="BQMJ01000074">
    <property type="protein sequence ID" value="GJQ15760.1"/>
    <property type="molecule type" value="Genomic_DNA"/>
</dbReference>
<protein>
    <recommendedName>
        <fullName evidence="4">Plastid lipid-associated protein/fibrillin conserved domain-containing protein</fullName>
    </recommendedName>
</protein>
<evidence type="ECO:0000313" key="3">
    <source>
        <dbReference type="Proteomes" id="UP001061958"/>
    </source>
</evidence>
<gene>
    <name evidence="2" type="ORF">GpartN1_g7551.t1</name>
</gene>
<evidence type="ECO:0008006" key="4">
    <source>
        <dbReference type="Google" id="ProtNLM"/>
    </source>
</evidence>
<organism evidence="2 3">
    <name type="scientific">Galdieria partita</name>
    <dbReference type="NCBI Taxonomy" id="83374"/>
    <lineage>
        <taxon>Eukaryota</taxon>
        <taxon>Rhodophyta</taxon>
        <taxon>Bangiophyceae</taxon>
        <taxon>Galdieriales</taxon>
        <taxon>Galdieriaceae</taxon>
        <taxon>Galdieria</taxon>
    </lineage>
</organism>